<protein>
    <submittedName>
        <fullName evidence="2">NADH dehydrogenase subunit 6</fullName>
    </submittedName>
</protein>
<feature type="transmembrane region" description="Helical" evidence="1">
    <location>
        <begin position="80"/>
        <end position="100"/>
    </location>
</feature>
<evidence type="ECO:0000313" key="2">
    <source>
        <dbReference type="EMBL" id="ARW59254.1"/>
    </source>
</evidence>
<keyword evidence="1" id="KW-0472">Membrane</keyword>
<feature type="transmembrane region" description="Helical" evidence="1">
    <location>
        <begin position="7"/>
        <end position="40"/>
    </location>
</feature>
<keyword evidence="2" id="KW-0496">Mitochondrion</keyword>
<proteinExistence type="predicted"/>
<dbReference type="EMBL" id="MF078638">
    <property type="protein sequence ID" value="ARW59254.1"/>
    <property type="molecule type" value="Genomic_DNA"/>
</dbReference>
<feature type="transmembrane region" description="Helical" evidence="1">
    <location>
        <begin position="46"/>
        <end position="68"/>
    </location>
</feature>
<feature type="transmembrane region" description="Helical" evidence="1">
    <location>
        <begin position="124"/>
        <end position="145"/>
    </location>
</feature>
<gene>
    <name evidence="2" type="primary">nad6</name>
</gene>
<dbReference type="AlphaFoldDB" id="A0A1Z1M000"/>
<accession>A0A1Z1M000</accession>
<sequence>MVMMALNYLILVFSIMILSSFHPIFMGMLMLVLCLFISTLMSLMTYSWLSFLLFYLMSGGILMLLLYMSCFSFNPIFKKSIVSLLIILVSSLIVFNQYVFSFKKYFSNFMCTETGMSLGNTNNMWMFILISLFMFLCFFNISKILTSFSFSMRKFFLSSYTSTANSC</sequence>
<keyword evidence="1" id="KW-0812">Transmembrane</keyword>
<name>A0A1Z1M000_9PLAT</name>
<evidence type="ECO:0000256" key="1">
    <source>
        <dbReference type="SAM" id="Phobius"/>
    </source>
</evidence>
<keyword evidence="1" id="KW-1133">Transmembrane helix</keyword>
<geneLocation type="mitochondrion" evidence="2"/>
<organism evidence="2">
    <name type="scientific">Stenostomum sthenum</name>
    <dbReference type="NCBI Taxonomy" id="1611831"/>
    <lineage>
        <taxon>Eukaryota</taxon>
        <taxon>Metazoa</taxon>
        <taxon>Spiralia</taxon>
        <taxon>Lophotrochozoa</taxon>
        <taxon>Platyhelminthes</taxon>
        <taxon>Catenulida</taxon>
        <taxon>Stenostomidae</taxon>
        <taxon>Stenostomum</taxon>
    </lineage>
</organism>
<reference evidence="2" key="1">
    <citation type="submission" date="2017-05" db="EMBL/GenBank/DDBJ databases">
        <title>Atp8 is in the grond pattern of flatworm mitochondrial genomes.</title>
        <authorList>
            <person name="Egger B."/>
            <person name="Bachmann L."/>
            <person name="Fromm B."/>
        </authorList>
    </citation>
    <scope>NUCLEOTIDE SEQUENCE</scope>
</reference>